<evidence type="ECO:0000313" key="4">
    <source>
        <dbReference type="Proteomes" id="UP000183400"/>
    </source>
</evidence>
<gene>
    <name evidence="3" type="ORF">SAMN05444358_101297</name>
</gene>
<evidence type="ECO:0000259" key="2">
    <source>
        <dbReference type="Pfam" id="PF14378"/>
    </source>
</evidence>
<dbReference type="InterPro" id="IPR036938">
    <property type="entry name" value="PAP2/HPO_sf"/>
</dbReference>
<organism evidence="3 4">
    <name type="scientific">Ruegeria halocynthiae</name>
    <dbReference type="NCBI Taxonomy" id="985054"/>
    <lineage>
        <taxon>Bacteria</taxon>
        <taxon>Pseudomonadati</taxon>
        <taxon>Pseudomonadota</taxon>
        <taxon>Alphaproteobacteria</taxon>
        <taxon>Rhodobacterales</taxon>
        <taxon>Roseobacteraceae</taxon>
        <taxon>Ruegeria</taxon>
    </lineage>
</organism>
<dbReference type="GO" id="GO:0016020">
    <property type="term" value="C:membrane"/>
    <property type="evidence" value="ECO:0007669"/>
    <property type="project" value="UniProtKB-SubCell"/>
</dbReference>
<name>A0A1H2RZD6_9RHOB</name>
<dbReference type="Proteomes" id="UP000183400">
    <property type="component" value="Unassembled WGS sequence"/>
</dbReference>
<proteinExistence type="predicted"/>
<feature type="transmembrane region" description="Helical" evidence="1">
    <location>
        <begin position="27"/>
        <end position="46"/>
    </location>
</feature>
<keyword evidence="4" id="KW-1185">Reference proteome</keyword>
<feature type="transmembrane region" description="Helical" evidence="1">
    <location>
        <begin position="326"/>
        <end position="344"/>
    </location>
</feature>
<dbReference type="InterPro" id="IPR026841">
    <property type="entry name" value="Aur1/Ipt1"/>
</dbReference>
<sequence length="355" mass="40275">MLNTVSKSAYLPTPQFTVMNAFWRNRLLLSLVFLQILFAIAVSLYLGRSFWDSSTPILLVTAARLFCFMFANFILWRLGVAIFVAKPKKPIRWMLQDLRTKLTDPEKAPDVVICFVSIVALIVTYTFLKNEIHSMNPILWDSQFAKWDRFLHGGVDPWTLLRPILGSPVVTTAVNATYHIWFPMLYIAICVACLDRRDPIRSTVFLVAFVLCWFVGGNVLAIVFASVGPVYFEPFNLGTDFVPQMELLRQSNEISPVWALKVQNALLDGYQNSGFARGISAMPSMHVASSTLLAIYGFTYSRWLGWGLTVFTIVIMLGSVHLAWHYAIDGYASILLTLFFWWLAKKLTARFGPET</sequence>
<reference evidence="4" key="1">
    <citation type="submission" date="2016-10" db="EMBL/GenBank/DDBJ databases">
        <authorList>
            <person name="Varghese N."/>
            <person name="Submissions S."/>
        </authorList>
    </citation>
    <scope>NUCLEOTIDE SEQUENCE [LARGE SCALE GENOMIC DNA]</scope>
    <source>
        <strain evidence="4">DSM 27839</strain>
    </source>
</reference>
<feature type="transmembrane region" description="Helical" evidence="1">
    <location>
        <begin position="108"/>
        <end position="128"/>
    </location>
</feature>
<feature type="domain" description="Inositolphosphotransferase Aur1/Ipt1" evidence="2">
    <location>
        <begin position="143"/>
        <end position="342"/>
    </location>
</feature>
<dbReference type="SUPFAM" id="SSF48317">
    <property type="entry name" value="Acid phosphatase/Vanadium-dependent haloperoxidase"/>
    <property type="match status" value="1"/>
</dbReference>
<feature type="transmembrane region" description="Helical" evidence="1">
    <location>
        <begin position="176"/>
        <end position="194"/>
    </location>
</feature>
<feature type="transmembrane region" description="Helical" evidence="1">
    <location>
        <begin position="58"/>
        <end position="85"/>
    </location>
</feature>
<dbReference type="STRING" id="985054.SAMN05444358_101297"/>
<feature type="transmembrane region" description="Helical" evidence="1">
    <location>
        <begin position="303"/>
        <end position="320"/>
    </location>
</feature>
<accession>A0A1H2RZD6</accession>
<keyword evidence="1" id="KW-0472">Membrane</keyword>
<evidence type="ECO:0000313" key="3">
    <source>
        <dbReference type="EMBL" id="SDW24144.1"/>
    </source>
</evidence>
<keyword evidence="1" id="KW-0812">Transmembrane</keyword>
<feature type="transmembrane region" description="Helical" evidence="1">
    <location>
        <begin position="206"/>
        <end position="232"/>
    </location>
</feature>
<dbReference type="Pfam" id="PF14378">
    <property type="entry name" value="PAP2_3"/>
    <property type="match status" value="1"/>
</dbReference>
<keyword evidence="1" id="KW-1133">Transmembrane helix</keyword>
<protein>
    <submittedName>
        <fullName evidence="3">PAP2 superfamily protein</fullName>
    </submittedName>
</protein>
<evidence type="ECO:0000256" key="1">
    <source>
        <dbReference type="SAM" id="Phobius"/>
    </source>
</evidence>
<dbReference type="AlphaFoldDB" id="A0A1H2RZD6"/>
<dbReference type="EMBL" id="FNNP01000001">
    <property type="protein sequence ID" value="SDW24144.1"/>
    <property type="molecule type" value="Genomic_DNA"/>
</dbReference>